<gene>
    <name evidence="2" type="ORF">CDOO_08985</name>
</gene>
<accession>A0A097IJH1</accession>
<keyword evidence="1" id="KW-0472">Membrane</keyword>
<dbReference type="AlphaFoldDB" id="A0A097IJH1"/>
<keyword evidence="1" id="KW-1133">Transmembrane helix</keyword>
<keyword evidence="1" id="KW-0812">Transmembrane</keyword>
<dbReference type="KEGG" id="cdo:CDOO_08985"/>
<proteinExistence type="predicted"/>
<reference evidence="2 3" key="1">
    <citation type="submission" date="2013-09" db="EMBL/GenBank/DDBJ databases">
        <title>Complete genome sequence of Corynebacterium doosanense CAU 212(T) (=DSM 45436(T)), isolated from activated sludge.</title>
        <authorList>
            <person name="Schaffert L."/>
            <person name="Albersmeier A."/>
            <person name="Kalinowski J."/>
            <person name="Ruckert C."/>
        </authorList>
    </citation>
    <scope>NUCLEOTIDE SEQUENCE [LARGE SCALE GENOMIC DNA]</scope>
    <source>
        <strain evidence="2 3">CAU 212</strain>
    </source>
</reference>
<evidence type="ECO:0000313" key="3">
    <source>
        <dbReference type="Proteomes" id="UP000029914"/>
    </source>
</evidence>
<dbReference type="EMBL" id="CP006764">
    <property type="protein sequence ID" value="AIT62296.1"/>
    <property type="molecule type" value="Genomic_DNA"/>
</dbReference>
<feature type="transmembrane region" description="Helical" evidence="1">
    <location>
        <begin position="136"/>
        <end position="155"/>
    </location>
</feature>
<evidence type="ECO:0000256" key="1">
    <source>
        <dbReference type="SAM" id="Phobius"/>
    </source>
</evidence>
<feature type="transmembrane region" description="Helical" evidence="1">
    <location>
        <begin position="55"/>
        <end position="77"/>
    </location>
</feature>
<keyword evidence="3" id="KW-1185">Reference proteome</keyword>
<evidence type="ECO:0008006" key="4">
    <source>
        <dbReference type="Google" id="ProtNLM"/>
    </source>
</evidence>
<organism evidence="2 3">
    <name type="scientific">Corynebacterium doosanense CAU 212 = DSM 45436</name>
    <dbReference type="NCBI Taxonomy" id="558173"/>
    <lineage>
        <taxon>Bacteria</taxon>
        <taxon>Bacillati</taxon>
        <taxon>Actinomycetota</taxon>
        <taxon>Actinomycetes</taxon>
        <taxon>Mycobacteriales</taxon>
        <taxon>Corynebacteriaceae</taxon>
        <taxon>Corynebacterium</taxon>
    </lineage>
</organism>
<sequence length="170" mass="18346">MVALGIAVSWIGIDIFRTFSTRGFEAALAPALDPSLGGGGRVPFDVLDSGPFGYYLTGYILCILGLLMATLFLLTAAQSYSRSGQLGRRIGLLLTGASAGIMVWAVGKFITHMGNNFAANRLGVLDRWEGMNMLDMQTMILMSMFFATLSFLSMVSARTLTLQEEQEGLV</sequence>
<name>A0A097IJH1_9CORY</name>
<dbReference type="HOGENOM" id="CLU_1568095_0_0_11"/>
<evidence type="ECO:0000313" key="2">
    <source>
        <dbReference type="EMBL" id="AIT62296.1"/>
    </source>
</evidence>
<dbReference type="Proteomes" id="UP000029914">
    <property type="component" value="Chromosome"/>
</dbReference>
<protein>
    <recommendedName>
        <fullName evidence="4">DUF2975 domain-containing protein</fullName>
    </recommendedName>
</protein>
<feature type="transmembrane region" description="Helical" evidence="1">
    <location>
        <begin position="89"/>
        <end position="107"/>
    </location>
</feature>
<dbReference type="STRING" id="558173.CDOO_08985"/>